<evidence type="ECO:0000313" key="1">
    <source>
        <dbReference type="EMBL" id="XDV57836.1"/>
    </source>
</evidence>
<dbReference type="SUPFAM" id="SSF53383">
    <property type="entry name" value="PLP-dependent transferases"/>
    <property type="match status" value="1"/>
</dbReference>
<name>A0AB39XL02_9BRAD</name>
<organism evidence="1">
    <name type="scientific">Bradyrhizobium sp. LLZ17</name>
    <dbReference type="NCBI Taxonomy" id="3239388"/>
    <lineage>
        <taxon>Bacteria</taxon>
        <taxon>Pseudomonadati</taxon>
        <taxon>Pseudomonadota</taxon>
        <taxon>Alphaproteobacteria</taxon>
        <taxon>Hyphomicrobiales</taxon>
        <taxon>Nitrobacteraceae</taxon>
        <taxon>Bradyrhizobium</taxon>
    </lineage>
</organism>
<protein>
    <recommendedName>
        <fullName evidence="2">Aminotransferase class I/classII domain-containing protein</fullName>
    </recommendedName>
</protein>
<gene>
    <name evidence="1" type="ORF">AB8Z38_36035</name>
</gene>
<accession>A0AB39XL02</accession>
<sequence>METLETYLDRKYEELELLNGALKKPLTVRRPESVAEVIERKFHLAAALKAEHALNGWASTETAWAQPDRRRCGPFEFSYDYQRADLDVIGPSFYRLEDADVDACIYTSSGMAAISALLLASARVVGEAELLLLPGSYGETVELIDLHARHLRPLVLDKPLGEAVLPARRARMLLLDSCAAAEDFAATLRCAKPGLDLVIFDTTCFSSGSGRIRRVIDWTRRHRIPIVLVRSHTKLDSLGLEYGRLGSAAFVRGGPADTTGRVSVRNLIGETRVAVRLFGGAALPAHFPPYAGSRAYRSLTDRRIAAMLQNSRRTARCFAGELACGSAVLHFAHGLYVTLAPARALDEAQARRLAAELSHDLTKVGLPLRHAGSFGFDFGATEWSYDRRHERHVVRIAVPDLPTALWDEVALAAANWWRAAQAPKRACADKNVILFQ</sequence>
<dbReference type="RefSeq" id="WP_369722276.1">
    <property type="nucleotide sequence ID" value="NZ_CP165734.1"/>
</dbReference>
<dbReference type="EMBL" id="CP165734">
    <property type="protein sequence ID" value="XDV57836.1"/>
    <property type="molecule type" value="Genomic_DNA"/>
</dbReference>
<reference evidence="1" key="1">
    <citation type="submission" date="2024-08" db="EMBL/GenBank/DDBJ databases">
        <authorList>
            <person name="Chaddad Z."/>
            <person name="Lamrabet M."/>
            <person name="Bouhnik O."/>
            <person name="Alami S."/>
            <person name="Wipf D."/>
            <person name="Courty P.E."/>
            <person name="Missbah El Idrissi M."/>
        </authorList>
    </citation>
    <scope>NUCLEOTIDE SEQUENCE</scope>
    <source>
        <strain evidence="1">LLZ17</strain>
    </source>
</reference>
<dbReference type="AlphaFoldDB" id="A0AB39XL02"/>
<proteinExistence type="predicted"/>
<evidence type="ECO:0008006" key="2">
    <source>
        <dbReference type="Google" id="ProtNLM"/>
    </source>
</evidence>
<dbReference type="InterPro" id="IPR015424">
    <property type="entry name" value="PyrdxlP-dep_Trfase"/>
</dbReference>